<accession>A0A0H4IX77</accession>
<feature type="domain" description="MGS-like" evidence="11">
    <location>
        <begin position="1"/>
        <end position="147"/>
    </location>
</feature>
<comment type="similarity">
    <text evidence="3 10">Belongs to the PurH family.</text>
</comment>
<evidence type="ECO:0000256" key="9">
    <source>
        <dbReference type="ARBA" id="ARBA00050687"/>
    </source>
</evidence>
<dbReference type="UniPathway" id="UPA00074">
    <property type="reaction ID" value="UER00133"/>
</dbReference>
<evidence type="ECO:0000313" key="13">
    <source>
        <dbReference type="Proteomes" id="UP000066549"/>
    </source>
</evidence>
<dbReference type="EC" id="3.5.4.10" evidence="10"/>
<dbReference type="GO" id="GO:0004643">
    <property type="term" value="F:phosphoribosylaminoimidazolecarboxamide formyltransferase activity"/>
    <property type="evidence" value="ECO:0007669"/>
    <property type="project" value="UniProtKB-UniRule"/>
</dbReference>
<dbReference type="FunFam" id="3.40.50.1380:FF:000001">
    <property type="entry name" value="Bifunctional purine biosynthesis protein PurH"/>
    <property type="match status" value="1"/>
</dbReference>
<organism evidence="12 13">
    <name type="scientific">Methylophilales bacterium MBRS-H7</name>
    <dbReference type="NCBI Taxonomy" id="1623450"/>
    <lineage>
        <taxon>Bacteria</taxon>
        <taxon>Pseudomonadati</taxon>
        <taxon>Pseudomonadota</taxon>
        <taxon>Betaproteobacteria</taxon>
        <taxon>Nitrosomonadales</taxon>
        <taxon>OM43 clade</taxon>
    </lineage>
</organism>
<dbReference type="InterPro" id="IPR016193">
    <property type="entry name" value="Cytidine_deaminase-like"/>
</dbReference>
<comment type="pathway">
    <text evidence="1 10">Purine metabolism; IMP biosynthesis via de novo pathway; IMP from 5-formamido-1-(5-phospho-D-ribosyl)imidazole-4-carboxamide: step 1/1.</text>
</comment>
<comment type="catalytic activity">
    <reaction evidence="8 10">
        <text>(6R)-10-formyltetrahydrofolate + 5-amino-1-(5-phospho-beta-D-ribosyl)imidazole-4-carboxamide = 5-formamido-1-(5-phospho-D-ribosyl)imidazole-4-carboxamide + (6S)-5,6,7,8-tetrahydrofolate</text>
        <dbReference type="Rhea" id="RHEA:22192"/>
        <dbReference type="ChEBI" id="CHEBI:57453"/>
        <dbReference type="ChEBI" id="CHEBI:58467"/>
        <dbReference type="ChEBI" id="CHEBI:58475"/>
        <dbReference type="ChEBI" id="CHEBI:195366"/>
        <dbReference type="EC" id="2.1.2.3"/>
    </reaction>
</comment>
<dbReference type="SMART" id="SM00798">
    <property type="entry name" value="AICARFT_IMPCHas"/>
    <property type="match status" value="1"/>
</dbReference>
<dbReference type="SUPFAM" id="SSF53927">
    <property type="entry name" value="Cytidine deaminase-like"/>
    <property type="match status" value="1"/>
</dbReference>
<evidence type="ECO:0000256" key="5">
    <source>
        <dbReference type="ARBA" id="ARBA00022755"/>
    </source>
</evidence>
<evidence type="ECO:0000256" key="1">
    <source>
        <dbReference type="ARBA" id="ARBA00004844"/>
    </source>
</evidence>
<dbReference type="CDD" id="cd01421">
    <property type="entry name" value="IMPCH"/>
    <property type="match status" value="1"/>
</dbReference>
<protein>
    <recommendedName>
        <fullName evidence="10">Bifunctional purine biosynthesis protein PurH</fullName>
    </recommendedName>
    <domain>
        <recommendedName>
            <fullName evidence="10">Phosphoribosylaminoimidazolecarboxamide formyltransferase</fullName>
            <ecNumber evidence="10">2.1.2.3</ecNumber>
        </recommendedName>
        <alternativeName>
            <fullName evidence="10">AICAR transformylase</fullName>
        </alternativeName>
    </domain>
    <domain>
        <recommendedName>
            <fullName evidence="10">IMP cyclohydrolase</fullName>
            <ecNumber evidence="10">3.5.4.10</ecNumber>
        </recommendedName>
        <alternativeName>
            <fullName evidence="10">ATIC</fullName>
        </alternativeName>
        <alternativeName>
            <fullName evidence="10">IMP synthase</fullName>
        </alternativeName>
        <alternativeName>
            <fullName evidence="10">Inosinicase</fullName>
        </alternativeName>
    </domain>
</protein>
<evidence type="ECO:0000256" key="10">
    <source>
        <dbReference type="HAMAP-Rule" id="MF_00139"/>
    </source>
</evidence>
<dbReference type="InterPro" id="IPR036914">
    <property type="entry name" value="MGS-like_dom_sf"/>
</dbReference>
<name>A0A0H4IX77_9PROT</name>
<dbReference type="Proteomes" id="UP000066549">
    <property type="component" value="Chromosome"/>
</dbReference>
<comment type="catalytic activity">
    <reaction evidence="9 10">
        <text>IMP + H2O = 5-formamido-1-(5-phospho-D-ribosyl)imidazole-4-carboxamide</text>
        <dbReference type="Rhea" id="RHEA:18445"/>
        <dbReference type="ChEBI" id="CHEBI:15377"/>
        <dbReference type="ChEBI" id="CHEBI:58053"/>
        <dbReference type="ChEBI" id="CHEBI:58467"/>
        <dbReference type="EC" id="3.5.4.10"/>
    </reaction>
</comment>
<reference evidence="12 13" key="1">
    <citation type="submission" date="2015-03" db="EMBL/GenBank/DDBJ databases">
        <title>Comparative analysis of the OM43 clade including a novel species from Red Sea uncovers genomic and metabolic diversity among marine methylotrophs.</title>
        <authorList>
            <person name="Jimenez-Infante F."/>
            <person name="Ngugi D.K."/>
            <person name="Vinu M."/>
            <person name="Alam I."/>
            <person name="Kamau A."/>
            <person name="Blom J."/>
            <person name="Bajic V.B."/>
            <person name="Stingl U."/>
        </authorList>
    </citation>
    <scope>NUCLEOTIDE SEQUENCE [LARGE SCALE GENOMIC DNA]</scope>
    <source>
        <strain evidence="12 13">MBRSH7</strain>
    </source>
</reference>
<dbReference type="PROSITE" id="PS51855">
    <property type="entry name" value="MGS"/>
    <property type="match status" value="1"/>
</dbReference>
<evidence type="ECO:0000256" key="8">
    <source>
        <dbReference type="ARBA" id="ARBA00050488"/>
    </source>
</evidence>
<comment type="domain">
    <text evidence="10">The IMP cyclohydrolase activity resides in the N-terminal region.</text>
</comment>
<dbReference type="NCBIfam" id="TIGR00355">
    <property type="entry name" value="purH"/>
    <property type="match status" value="1"/>
</dbReference>
<dbReference type="AlphaFoldDB" id="A0A0H4IX77"/>
<dbReference type="PIRSF" id="PIRSF000414">
    <property type="entry name" value="AICARFT_IMPCHas"/>
    <property type="match status" value="1"/>
</dbReference>
<evidence type="ECO:0000256" key="7">
    <source>
        <dbReference type="ARBA" id="ARBA00023268"/>
    </source>
</evidence>
<proteinExistence type="inferred from homology"/>
<keyword evidence="13" id="KW-1185">Reference proteome</keyword>
<dbReference type="OrthoDB" id="9802065at2"/>
<keyword evidence="5 10" id="KW-0658">Purine biosynthesis</keyword>
<dbReference type="GO" id="GO:0006189">
    <property type="term" value="P:'de novo' IMP biosynthetic process"/>
    <property type="evidence" value="ECO:0007669"/>
    <property type="project" value="UniProtKB-UniRule"/>
</dbReference>
<evidence type="ECO:0000256" key="6">
    <source>
        <dbReference type="ARBA" id="ARBA00022801"/>
    </source>
</evidence>
<dbReference type="InterPro" id="IPR011607">
    <property type="entry name" value="MGS-like_dom"/>
</dbReference>
<dbReference type="NCBIfam" id="NF002049">
    <property type="entry name" value="PRK00881.1"/>
    <property type="match status" value="1"/>
</dbReference>
<dbReference type="InterPro" id="IPR024051">
    <property type="entry name" value="AICAR_Tfase_dup_dom_sf"/>
</dbReference>
<evidence type="ECO:0000256" key="2">
    <source>
        <dbReference type="ARBA" id="ARBA00004954"/>
    </source>
</evidence>
<keyword evidence="6 10" id="KW-0378">Hydrolase</keyword>
<dbReference type="Pfam" id="PF01808">
    <property type="entry name" value="AICARFT_IMPCHas"/>
    <property type="match status" value="1"/>
</dbReference>
<evidence type="ECO:0000256" key="3">
    <source>
        <dbReference type="ARBA" id="ARBA00007667"/>
    </source>
</evidence>
<dbReference type="PATRIC" id="fig|1623450.3.peg.433"/>
<keyword evidence="4 10" id="KW-0808">Transferase</keyword>
<comment type="pathway">
    <text evidence="2 10">Purine metabolism; IMP biosynthesis via de novo pathway; 5-formamido-1-(5-phospho-D-ribosyl)imidazole-4-carboxamide from 5-amino-1-(5-phospho-D-ribosyl)imidazole-4-carboxamide (10-formyl THF route): step 1/1.</text>
</comment>
<evidence type="ECO:0000313" key="12">
    <source>
        <dbReference type="EMBL" id="AKO65576.1"/>
    </source>
</evidence>
<dbReference type="GO" id="GO:0003937">
    <property type="term" value="F:IMP cyclohydrolase activity"/>
    <property type="evidence" value="ECO:0007669"/>
    <property type="project" value="UniProtKB-UniRule"/>
</dbReference>
<dbReference type="SUPFAM" id="SSF52335">
    <property type="entry name" value="Methylglyoxal synthase-like"/>
    <property type="match status" value="1"/>
</dbReference>
<gene>
    <name evidence="10 12" type="primary">purH</name>
    <name evidence="12" type="ORF">VI33_02175</name>
</gene>
<dbReference type="HAMAP" id="MF_00139">
    <property type="entry name" value="PurH"/>
    <property type="match status" value="1"/>
</dbReference>
<dbReference type="FunFam" id="3.40.140.20:FF:000002">
    <property type="entry name" value="Bifunctional purine biosynthesis protein PurH"/>
    <property type="match status" value="1"/>
</dbReference>
<dbReference type="PANTHER" id="PTHR11692:SF0">
    <property type="entry name" value="BIFUNCTIONAL PURINE BIOSYNTHESIS PROTEIN ATIC"/>
    <property type="match status" value="1"/>
</dbReference>
<dbReference type="FunFam" id="3.40.140.20:FF:000001">
    <property type="entry name" value="Bifunctional purine biosynthesis protein PurH"/>
    <property type="match status" value="1"/>
</dbReference>
<keyword evidence="7 10" id="KW-0511">Multifunctional enzyme</keyword>
<evidence type="ECO:0000259" key="11">
    <source>
        <dbReference type="PROSITE" id="PS51855"/>
    </source>
</evidence>
<dbReference type="EC" id="2.1.2.3" evidence="10"/>
<dbReference type="Gene3D" id="3.40.50.1380">
    <property type="entry name" value="Methylglyoxal synthase-like domain"/>
    <property type="match status" value="1"/>
</dbReference>
<dbReference type="EMBL" id="CP011002">
    <property type="protein sequence ID" value="AKO65576.1"/>
    <property type="molecule type" value="Genomic_DNA"/>
</dbReference>
<dbReference type="PANTHER" id="PTHR11692">
    <property type="entry name" value="BIFUNCTIONAL PURINE BIOSYNTHESIS PROTEIN PURH"/>
    <property type="match status" value="1"/>
</dbReference>
<dbReference type="Gene3D" id="3.40.140.20">
    <property type="match status" value="2"/>
</dbReference>
<dbReference type="Pfam" id="PF02142">
    <property type="entry name" value="MGS"/>
    <property type="match status" value="1"/>
</dbReference>
<sequence>MSKIKTALISVSDKSGLVELGAALNSFGIKILSTGGSAKTLKEADIDVIEVSDHTGFPEMLDGRVKTLNPIIHGGILAKRESDDHMRTLKDHNIETIDLVIINLYPFVKTIENPNSTYEDAIENIDIGGPAMIRSSAKNHKDVIIVTSPDDYQSLIDELNKNNGEVSFDLKKEFALKAFEHTSNYDQAIFQYLQNDNNVSDKFPQNISIHLEKSMDMRYGENPHQQAAFYKHKTNYAGALSNFNQIQGKELSFNNLNDAENAWECVKNMSASSCVIVKHANPCGVAMADKPKEAYLRAFMTDPTSAFGGIIAFNCSVDGETAEEINKQFAEIIIAPSFSEDALNIFDSKKNLRVLEIPNKAGSDNFDFKKIGGGFLIQTPDQIDFDINTCEVVSELKPNQDQLNDMSFAWHVAQYVKSNAIIFCKDNMTLGVGAGQMSRVDSTRIAAIKAENAKLDLTNSVVASDAFFPFRDGIDVLAKFGAKCVIQPGGSVRDDEVIEAANELGLVMLFTKVRHFKH</sequence>
<dbReference type="InterPro" id="IPR002695">
    <property type="entry name" value="PurH-like"/>
</dbReference>
<dbReference type="GO" id="GO:0005829">
    <property type="term" value="C:cytosol"/>
    <property type="evidence" value="ECO:0007669"/>
    <property type="project" value="TreeGrafter"/>
</dbReference>
<dbReference type="SMART" id="SM00851">
    <property type="entry name" value="MGS"/>
    <property type="match status" value="1"/>
</dbReference>
<evidence type="ECO:0000256" key="4">
    <source>
        <dbReference type="ARBA" id="ARBA00022679"/>
    </source>
</evidence>